<evidence type="ECO:0000256" key="1">
    <source>
        <dbReference type="SAM" id="MobiDB-lite"/>
    </source>
</evidence>
<accession>A0ABW5Z5K2</accession>
<feature type="compositionally biased region" description="Basic and acidic residues" evidence="1">
    <location>
        <begin position="1"/>
        <end position="13"/>
    </location>
</feature>
<gene>
    <name evidence="2" type="ORF">ACFSX9_03285</name>
</gene>
<evidence type="ECO:0000313" key="3">
    <source>
        <dbReference type="Proteomes" id="UP001597549"/>
    </source>
</evidence>
<dbReference type="Proteomes" id="UP001597549">
    <property type="component" value="Unassembled WGS sequence"/>
</dbReference>
<name>A0ABW5Z5K2_9FLAO</name>
<evidence type="ECO:0000313" key="2">
    <source>
        <dbReference type="EMBL" id="MFD2907751.1"/>
    </source>
</evidence>
<dbReference type="RefSeq" id="WP_379804349.1">
    <property type="nucleotide sequence ID" value="NZ_JBHUOL010000006.1"/>
</dbReference>
<proteinExistence type="predicted"/>
<comment type="caution">
    <text evidence="2">The sequence shown here is derived from an EMBL/GenBank/DDBJ whole genome shotgun (WGS) entry which is preliminary data.</text>
</comment>
<sequence length="202" mass="22732">MPKPSAPKEEKQADATPVQKTEPLIEVAPQEKVIAPTAVNPVTPHLNTIGTKVSALSIASIKAKKDIEAQQQSHQKAQENAPAQAFTETDMLLLWTKFAERMTKEGKRLLATYMQMNDPTLNGTTITLELPNQGTKEDFLSGCHELMTYLRGRLHNHEISIEVIVNEVTETKFAFTPQEKYDRLRQINPNLDLLRKVFDLDV</sequence>
<dbReference type="EMBL" id="JBHUOL010000006">
    <property type="protein sequence ID" value="MFD2907751.1"/>
    <property type="molecule type" value="Genomic_DNA"/>
</dbReference>
<keyword evidence="3" id="KW-1185">Reference proteome</keyword>
<protein>
    <submittedName>
        <fullName evidence="2">DNA polymerase III subunit gamma/tau</fullName>
    </submittedName>
</protein>
<feature type="region of interest" description="Disordered" evidence="1">
    <location>
        <begin position="1"/>
        <end position="23"/>
    </location>
</feature>
<organism evidence="2 3">
    <name type="scientific">Flavobacterium ardleyense</name>
    <dbReference type="NCBI Taxonomy" id="2038737"/>
    <lineage>
        <taxon>Bacteria</taxon>
        <taxon>Pseudomonadati</taxon>
        <taxon>Bacteroidota</taxon>
        <taxon>Flavobacteriia</taxon>
        <taxon>Flavobacteriales</taxon>
        <taxon>Flavobacteriaceae</taxon>
        <taxon>Flavobacterium</taxon>
    </lineage>
</organism>
<reference evidence="3" key="1">
    <citation type="journal article" date="2019" name="Int. J. Syst. Evol. Microbiol.">
        <title>The Global Catalogue of Microorganisms (GCM) 10K type strain sequencing project: providing services to taxonomists for standard genome sequencing and annotation.</title>
        <authorList>
            <consortium name="The Broad Institute Genomics Platform"/>
            <consortium name="The Broad Institute Genome Sequencing Center for Infectious Disease"/>
            <person name="Wu L."/>
            <person name="Ma J."/>
        </authorList>
    </citation>
    <scope>NUCLEOTIDE SEQUENCE [LARGE SCALE GENOMIC DNA]</scope>
    <source>
        <strain evidence="3">KCTC 52644</strain>
    </source>
</reference>